<protein>
    <recommendedName>
        <fullName evidence="9">Cysteine and tyrosine-rich protein 1</fullName>
    </recommendedName>
</protein>
<evidence type="ECO:0000256" key="6">
    <source>
        <dbReference type="SAM" id="Phobius"/>
    </source>
</evidence>
<comment type="subcellular location">
    <subcellularLocation>
        <location evidence="1">Membrane</location>
    </subcellularLocation>
</comment>
<keyword evidence="2 6" id="KW-0812">Transmembrane</keyword>
<dbReference type="Proteomes" id="UP000245119">
    <property type="component" value="Linkage Group LG9"/>
</dbReference>
<evidence type="ECO:0000256" key="3">
    <source>
        <dbReference type="ARBA" id="ARBA00022989"/>
    </source>
</evidence>
<evidence type="ECO:0000256" key="4">
    <source>
        <dbReference type="ARBA" id="ARBA00023136"/>
    </source>
</evidence>
<feature type="transmembrane region" description="Helical" evidence="6">
    <location>
        <begin position="59"/>
        <end position="83"/>
    </location>
</feature>
<keyword evidence="8" id="KW-1185">Reference proteome</keyword>
<evidence type="ECO:0000313" key="8">
    <source>
        <dbReference type="Proteomes" id="UP000245119"/>
    </source>
</evidence>
<gene>
    <name evidence="7" type="ORF">C0Q70_15699</name>
</gene>
<evidence type="ECO:0000256" key="5">
    <source>
        <dbReference type="SAM" id="MobiDB-lite"/>
    </source>
</evidence>
<feature type="compositionally biased region" description="Pro residues" evidence="5">
    <location>
        <begin position="138"/>
        <end position="174"/>
    </location>
</feature>
<dbReference type="AlphaFoldDB" id="A0A2T7NVK3"/>
<dbReference type="GO" id="GO:0016020">
    <property type="term" value="C:membrane"/>
    <property type="evidence" value="ECO:0007669"/>
    <property type="project" value="UniProtKB-SubCell"/>
</dbReference>
<dbReference type="PANTHER" id="PTHR31395">
    <property type="entry name" value="SHISA"/>
    <property type="match status" value="1"/>
</dbReference>
<evidence type="ECO:0008006" key="9">
    <source>
        <dbReference type="Google" id="ProtNLM"/>
    </source>
</evidence>
<name>A0A2T7NVK3_POMCA</name>
<keyword evidence="3 6" id="KW-1133">Transmembrane helix</keyword>
<reference evidence="7 8" key="1">
    <citation type="submission" date="2018-04" db="EMBL/GenBank/DDBJ databases">
        <title>The genome of golden apple snail Pomacea canaliculata provides insight into stress tolerance and invasive adaptation.</title>
        <authorList>
            <person name="Liu C."/>
            <person name="Liu B."/>
            <person name="Ren Y."/>
            <person name="Zhang Y."/>
            <person name="Wang H."/>
            <person name="Li S."/>
            <person name="Jiang F."/>
            <person name="Yin L."/>
            <person name="Zhang G."/>
            <person name="Qian W."/>
            <person name="Fan W."/>
        </authorList>
    </citation>
    <scope>NUCLEOTIDE SEQUENCE [LARGE SCALE GENOMIC DNA]</scope>
    <source>
        <strain evidence="7">SZHN2017</strain>
        <tissue evidence="7">Muscle</tissue>
    </source>
</reference>
<dbReference type="PANTHER" id="PTHR31395:SF23">
    <property type="entry name" value="GEO05642P1"/>
    <property type="match status" value="1"/>
</dbReference>
<organism evidence="7 8">
    <name type="scientific">Pomacea canaliculata</name>
    <name type="common">Golden apple snail</name>
    <dbReference type="NCBI Taxonomy" id="400727"/>
    <lineage>
        <taxon>Eukaryota</taxon>
        <taxon>Metazoa</taxon>
        <taxon>Spiralia</taxon>
        <taxon>Lophotrochozoa</taxon>
        <taxon>Mollusca</taxon>
        <taxon>Gastropoda</taxon>
        <taxon>Caenogastropoda</taxon>
        <taxon>Architaenioglossa</taxon>
        <taxon>Ampullarioidea</taxon>
        <taxon>Ampullariidae</taxon>
        <taxon>Pomacea</taxon>
    </lineage>
</organism>
<feature type="region of interest" description="Disordered" evidence="5">
    <location>
        <begin position="138"/>
        <end position="185"/>
    </location>
</feature>
<dbReference type="InterPro" id="IPR026910">
    <property type="entry name" value="Shisa"/>
</dbReference>
<dbReference type="EMBL" id="PZQS01000009">
    <property type="protein sequence ID" value="PVD25201.1"/>
    <property type="molecule type" value="Genomic_DNA"/>
</dbReference>
<evidence type="ECO:0000313" key="7">
    <source>
        <dbReference type="EMBL" id="PVD25201.1"/>
    </source>
</evidence>
<accession>A0A2T7NVK3</accession>
<keyword evidence="4 6" id="KW-0472">Membrane</keyword>
<sequence>MRNLRTLKSDPPVAGLYSEYYYFHGAYGGEFCRNYYDTLTYCTYGCCGYLNRDCCSPSVGLIAGMIVLGILVVSVIIAVVCCIRRRRGVIGRVINANSTVTTTVVQSGQTTMTAGPIYPPQTYGAAAYGPPQYPPGVYPQPYPPPVQQYGPSAPPYAPPAQPYPMPQPPNPPPYEAVSQYQGYKE</sequence>
<comment type="caution">
    <text evidence="7">The sequence shown here is derived from an EMBL/GenBank/DDBJ whole genome shotgun (WGS) entry which is preliminary data.</text>
</comment>
<evidence type="ECO:0000256" key="1">
    <source>
        <dbReference type="ARBA" id="ARBA00004370"/>
    </source>
</evidence>
<evidence type="ECO:0000256" key="2">
    <source>
        <dbReference type="ARBA" id="ARBA00022692"/>
    </source>
</evidence>
<proteinExistence type="predicted"/>